<sequence>MSHDITSCSSMRICMGQPIENRSEYECLLAVHEVLMALNEWSYIFVNFHVEGRQIDLAVFTATTILVIEAKGYSLPVTGEINGPWLQHGPFGGKRIRNAYNQALDGKYALRNAIQKVTNIDSYPNASVIIAPNIPKGSRLTIGDFKVHIGGLELVPTILQQASGANLTFVQCEKLAEQLGLEFILNKDAVLNRTVLDADRMYDIYTQSFLEFYESYTKKIINDKYNYSGEDISLKDVNNLVTKDDSGLIILGPSGCGKTLLTLSCAVSCIKAGYFPMVVAAKDFSNNFQNFLDKEMTLLHMNSAISIINSAKILGKRIILFLDGYNECSEAVKIRLTRSLKAFSLRYDAGIVMSSQCEPERADLLNLQKVIIGQPSEELKVAILKAENIDSTNENILRLLNVIHSGLEAYLIGKVAHLVPDGASRFVLFDMFAREKLKRYTSEGIRILSIFASVLISKARFSLSVREFDRLCDSQRLSSDVQNELYNSGLLKRRGDKISFEHELFFSSFIAEAVMREANGEIENIIRLLSSPRYSLSKVFILGAIEDNRLLNEVLECVKDKELITACARGECGSVAQTIVNEKVYNLLSMMVEETKGLVFEIHHNGWHGVKVDKLSLSPALEHFDLYIDAISSGLVSGNYFDYVMSACQYIDEAIAIFCEKNMIKKGDISLHHIVFSEVYVMNRNSAFSKLISFIVSGGILFHYKTSGNFDQALYQAWRDSYTFGQYYFLLAISKFNIDTNKIISIIISLIEDSEIYPYHLQLELFYFCKYCRDVGEPYHNWLIDVLERSLEKHSPTMNAIIVEAIRDIGGLDKEEDNYLGIIKAELEHVLSSDGVESDKLAWLIYSNQFDHPFESSYWQEINDLDTSKQKLLFMKACRGANVSYSFFLGTLINRLADFNDPSVCSVIIPWTSLPGEDVFSPQVAIEVFVNAHEVLGRLGIPIPAYRGKPVTSTDDVLLACGELYYWINRSDVENPQESSHTLTARQILMKHARCSSIGVLQLTTSQFLSSNGTRKSLIDFYPLISLRVAREMIIAKEEQIFYFQHGFRDNIRSVTIFSIQIIGRLGDETDLLLLNNLCDDEKFGTFAFDAIRKIESRLISSF</sequence>
<reference evidence="2" key="2">
    <citation type="submission" date="2018-06" db="EMBL/GenBank/DDBJ databases">
        <authorList>
            <person name="Ashton P.M."/>
            <person name="Dallman T."/>
            <person name="Nair S."/>
            <person name="De Pinna E."/>
            <person name="Peters T."/>
            <person name="Grant K."/>
        </authorList>
    </citation>
    <scope>NUCLEOTIDE SEQUENCE</scope>
    <source>
        <strain evidence="2">288881</strain>
    </source>
</reference>
<dbReference type="InterPro" id="IPR011528">
    <property type="entry name" value="NERD"/>
</dbReference>
<dbReference type="Pfam" id="PF08378">
    <property type="entry name" value="NERD"/>
    <property type="match status" value="1"/>
</dbReference>
<name>A0A3V3TWX1_SALET</name>
<dbReference type="InterPro" id="IPR027417">
    <property type="entry name" value="P-loop_NTPase"/>
</dbReference>
<comment type="caution">
    <text evidence="3">The sequence shown here is derived from an EMBL/GenBank/DDBJ whole genome shotgun (WGS) entry which is preliminary data.</text>
</comment>
<accession>A0A3V3TWX1</accession>
<proteinExistence type="predicted"/>
<dbReference type="AlphaFoldDB" id="A0A3V3TWX1"/>
<dbReference type="EMBL" id="AAHEPM010000021">
    <property type="protein sequence ID" value="EBV2398205.1"/>
    <property type="molecule type" value="Genomic_DNA"/>
</dbReference>
<reference evidence="3" key="1">
    <citation type="journal article" date="2018" name="Genome Biol.">
        <title>SKESA: strategic k-mer extension for scrupulous assemblies.</title>
        <authorList>
            <person name="Souvorov A."/>
            <person name="Agarwala R."/>
            <person name="Lipman D.J."/>
        </authorList>
    </citation>
    <scope>NUCLEOTIDE SEQUENCE</scope>
    <source>
        <strain evidence="3">Salmonella enterica</strain>
    </source>
</reference>
<gene>
    <name evidence="2" type="ORF">DN323_21850</name>
    <name evidence="3" type="ORF">G2992_00435</name>
</gene>
<reference evidence="3" key="3">
    <citation type="submission" date="2019-10" db="EMBL/GenBank/DDBJ databases">
        <authorList>
            <consortium name="NCBI Pathogen Detection Project"/>
        </authorList>
    </citation>
    <scope>NUCLEOTIDE SEQUENCE</scope>
    <source>
        <strain evidence="3">Salmonella enterica</strain>
    </source>
</reference>
<dbReference type="SUPFAM" id="SSF52540">
    <property type="entry name" value="P-loop containing nucleoside triphosphate hydrolases"/>
    <property type="match status" value="1"/>
</dbReference>
<protein>
    <submittedName>
        <fullName evidence="2">NERD domain-containing protein</fullName>
    </submittedName>
</protein>
<dbReference type="EMBL" id="DAAQZM010000001">
    <property type="protein sequence ID" value="HAE1512313.1"/>
    <property type="molecule type" value="Genomic_DNA"/>
</dbReference>
<feature type="domain" description="NERD" evidence="1">
    <location>
        <begin position="33"/>
        <end position="124"/>
    </location>
</feature>
<evidence type="ECO:0000313" key="2">
    <source>
        <dbReference type="EMBL" id="EBV2398205.1"/>
    </source>
</evidence>
<evidence type="ECO:0000313" key="3">
    <source>
        <dbReference type="EMBL" id="HAE1512313.1"/>
    </source>
</evidence>
<evidence type="ECO:0000259" key="1">
    <source>
        <dbReference type="Pfam" id="PF08378"/>
    </source>
</evidence>
<dbReference type="Gene3D" id="3.40.50.300">
    <property type="entry name" value="P-loop containing nucleotide triphosphate hydrolases"/>
    <property type="match status" value="1"/>
</dbReference>
<organism evidence="3">
    <name type="scientific">Salmonella enterica subsp. enterica serovar Havana</name>
    <dbReference type="NCBI Taxonomy" id="179997"/>
    <lineage>
        <taxon>Bacteria</taxon>
        <taxon>Pseudomonadati</taxon>
        <taxon>Pseudomonadota</taxon>
        <taxon>Gammaproteobacteria</taxon>
        <taxon>Enterobacterales</taxon>
        <taxon>Enterobacteriaceae</taxon>
        <taxon>Salmonella</taxon>
    </lineage>
</organism>